<evidence type="ECO:0000313" key="2">
    <source>
        <dbReference type="Proteomes" id="UP000095287"/>
    </source>
</evidence>
<feature type="region of interest" description="Disordered" evidence="1">
    <location>
        <begin position="314"/>
        <end position="333"/>
    </location>
</feature>
<protein>
    <submittedName>
        <fullName evidence="3">ANK_REP_REGION domain-containing protein</fullName>
    </submittedName>
</protein>
<evidence type="ECO:0000313" key="3">
    <source>
        <dbReference type="WBParaSite" id="L893_g32803.t1"/>
    </source>
</evidence>
<dbReference type="WBParaSite" id="L893_g32803.t1">
    <property type="protein sequence ID" value="L893_g32803.t1"/>
    <property type="gene ID" value="L893_g32803"/>
</dbReference>
<reference evidence="3" key="1">
    <citation type="submission" date="2016-11" db="UniProtKB">
        <authorList>
            <consortium name="WormBaseParasite"/>
        </authorList>
    </citation>
    <scope>IDENTIFICATION</scope>
</reference>
<feature type="compositionally biased region" description="Basic and acidic residues" evidence="1">
    <location>
        <begin position="318"/>
        <end position="333"/>
    </location>
</feature>
<accession>A0A1I8A4L3</accession>
<evidence type="ECO:0000256" key="1">
    <source>
        <dbReference type="SAM" id="MobiDB-lite"/>
    </source>
</evidence>
<organism evidence="2 3">
    <name type="scientific">Steinernema glaseri</name>
    <dbReference type="NCBI Taxonomy" id="37863"/>
    <lineage>
        <taxon>Eukaryota</taxon>
        <taxon>Metazoa</taxon>
        <taxon>Ecdysozoa</taxon>
        <taxon>Nematoda</taxon>
        <taxon>Chromadorea</taxon>
        <taxon>Rhabditida</taxon>
        <taxon>Tylenchina</taxon>
        <taxon>Panagrolaimomorpha</taxon>
        <taxon>Strongyloidoidea</taxon>
        <taxon>Steinernematidae</taxon>
        <taxon>Steinernema</taxon>
    </lineage>
</organism>
<dbReference type="AlphaFoldDB" id="A0A1I8A4L3"/>
<keyword evidence="2" id="KW-1185">Reference proteome</keyword>
<sequence length="535" mass="58833">MAVITIQQQGRLRIESANYAQKVCDRDRRSPTSLRNLYTAYKSRSHAQETSFRQSNMCIHLGLAATFAVFEDSSASMENASASNHANVGAAVATMRTTAILMSTRNRVAIMASRMKVMTSRMEVTKMISRMALVVISHTEENARKDAISAQSSKSTIDISFAKVDIISSRSLNGESVDGGAGVRRFPKRSTSAASSLLEASVSDCPATNLTSAWCSWSKRAVKQNITTPTISAILWQKQNANAPSIPDHFPRLATQTQQNNMLIYDCCQPHYPIGVASCFRVFANMIAVGGRLPTWLCVLSVAFLLLGGTYGASDESGQARDRKAKSKDLTDKRDANGDNEIVAALVNISWGLSGEEAVEWNMLIEELNETSNNASFTSDEILVFCAAKIKTLFLKFPDLREKFLYFQIGSWGDFEGLFQVAIWINADFSQSVLIEVNGESELELAILKFEASISDVNEKAGLEMLRSEISETLNDASLSYEDKMANLSITFQSFFAMHAAWEDDVRGIDIDGFGPIGALIDVADQVLDRSPQRF</sequence>
<dbReference type="Proteomes" id="UP000095287">
    <property type="component" value="Unplaced"/>
</dbReference>
<name>A0A1I8A4L3_9BILA</name>
<proteinExistence type="predicted"/>